<evidence type="ECO:0000256" key="1">
    <source>
        <dbReference type="SAM" id="Phobius"/>
    </source>
</evidence>
<reference evidence="3 4" key="1">
    <citation type="journal article" date="2016" name="Nat. Commun.">
        <title>Thousands of microbial genomes shed light on interconnected biogeochemical processes in an aquifer system.</title>
        <authorList>
            <person name="Anantharaman K."/>
            <person name="Brown C.T."/>
            <person name="Hug L.A."/>
            <person name="Sharon I."/>
            <person name="Castelle C.J."/>
            <person name="Probst A.J."/>
            <person name="Thomas B.C."/>
            <person name="Singh A."/>
            <person name="Wilkins M.J."/>
            <person name="Karaoz U."/>
            <person name="Brodie E.L."/>
            <person name="Williams K.H."/>
            <person name="Hubbard S.S."/>
            <person name="Banfield J.F."/>
        </authorList>
    </citation>
    <scope>NUCLEOTIDE SEQUENCE [LARGE SCALE GENOMIC DNA]</scope>
</reference>
<gene>
    <name evidence="3" type="ORF">A3A02_03875</name>
</gene>
<evidence type="ECO:0000313" key="3">
    <source>
        <dbReference type="EMBL" id="OGY52634.1"/>
    </source>
</evidence>
<protein>
    <recommendedName>
        <fullName evidence="2">DUF8128 domain-containing protein</fullName>
    </recommendedName>
</protein>
<dbReference type="Proteomes" id="UP000177376">
    <property type="component" value="Unassembled WGS sequence"/>
</dbReference>
<sequence>MGINGLEIEIDFLSIWNKILDFGAQNPTTIALRLFLDGGWVIFLLLFIYGLYTVWLDNKRGQFAGKWKHVLLAIDIPKNNIQTPKAVESIFIALAGAQSSGNLIDIYWQGKVQESFSFEIVSLEGYIQFLVRTPKHFRDLIEAAIYAQYPDAEITEVDDYALTYQAIRFPNDQYNLWGTEFVLAKDYPFPIRTYADFEHKLSGELIDPMAGTLEMLSRIGLGEQVWLQLVVTPQKPGWGEKAKKVLKEMKGETYAPPETLTDKIIKPIGFIGELATAVTSEIFGPTEPSSKKEEDQWRMFRLSPGERLVFENVQKKLSQHSFRLKFRFVYLAEKAVFNKGRGVASVMAGIQQFNVADSNGFKPGPRTKTAADYFRVKQRIIQRQNRLLKNYVKRNNYYGDEVSNMFFCSEELASLWHFPVMSVKAPTVEKIGSKRSVPPSRLPYETRRVITTAKPAEEIKITSTEIKSPSAIRRPMPPANLPTV</sequence>
<organism evidence="3 4">
    <name type="scientific">Candidatus Buchananbacteria bacterium RIFCSPLOWO2_01_FULL_39_33</name>
    <dbReference type="NCBI Taxonomy" id="1797543"/>
    <lineage>
        <taxon>Bacteria</taxon>
        <taxon>Candidatus Buchananiibacteriota</taxon>
    </lineage>
</organism>
<dbReference type="AlphaFoldDB" id="A0A1G1YK35"/>
<keyword evidence="1" id="KW-1133">Transmembrane helix</keyword>
<evidence type="ECO:0000259" key="2">
    <source>
        <dbReference type="Pfam" id="PF26449"/>
    </source>
</evidence>
<dbReference type="Pfam" id="PF26449">
    <property type="entry name" value="DUF8128"/>
    <property type="match status" value="1"/>
</dbReference>
<keyword evidence="1" id="KW-0812">Transmembrane</keyword>
<evidence type="ECO:0000313" key="4">
    <source>
        <dbReference type="Proteomes" id="UP000177376"/>
    </source>
</evidence>
<name>A0A1G1YK35_9BACT</name>
<dbReference type="EMBL" id="MHIM01000013">
    <property type="protein sequence ID" value="OGY52634.1"/>
    <property type="molecule type" value="Genomic_DNA"/>
</dbReference>
<comment type="caution">
    <text evidence="3">The sequence shown here is derived from an EMBL/GenBank/DDBJ whole genome shotgun (WGS) entry which is preliminary data.</text>
</comment>
<keyword evidence="1" id="KW-0472">Membrane</keyword>
<feature type="domain" description="DUF8128" evidence="2">
    <location>
        <begin position="112"/>
        <end position="429"/>
    </location>
</feature>
<dbReference type="InterPro" id="IPR058441">
    <property type="entry name" value="DUF8128"/>
</dbReference>
<accession>A0A1G1YK35</accession>
<proteinExistence type="predicted"/>
<feature type="transmembrane region" description="Helical" evidence="1">
    <location>
        <begin position="30"/>
        <end position="52"/>
    </location>
</feature>